<reference evidence="3" key="1">
    <citation type="submission" date="2018-02" db="EMBL/GenBank/DDBJ databases">
        <title>Genome sequencing of Solimonas sp. HR-BB.</title>
        <authorList>
            <person name="Lee Y."/>
            <person name="Jeon C.O."/>
        </authorList>
    </citation>
    <scope>NUCLEOTIDE SEQUENCE [LARGE SCALE GENOMIC DNA]</scope>
    <source>
        <strain evidence="3">HR-E</strain>
    </source>
</reference>
<keyword evidence="1" id="KW-0547">Nucleotide-binding</keyword>
<dbReference type="RefSeq" id="WP_105190976.1">
    <property type="nucleotide sequence ID" value="NZ_PTQZ01000006.1"/>
</dbReference>
<protein>
    <recommendedName>
        <fullName evidence="1">Anhydro-N-acetylmuramic acid kinase</fullName>
        <ecNumber evidence="1">2.7.1.170</ecNumber>
    </recommendedName>
    <alternativeName>
        <fullName evidence="1">AnhMurNAc kinase</fullName>
    </alternativeName>
</protein>
<dbReference type="PANTHER" id="PTHR30605:SF0">
    <property type="entry name" value="ANHYDRO-N-ACETYLMURAMIC ACID KINASE"/>
    <property type="match status" value="1"/>
</dbReference>
<dbReference type="GO" id="GO:0016301">
    <property type="term" value="F:kinase activity"/>
    <property type="evidence" value="ECO:0007669"/>
    <property type="project" value="UniProtKB-KW"/>
</dbReference>
<comment type="catalytic activity">
    <reaction evidence="1">
        <text>1,6-anhydro-N-acetyl-beta-muramate + ATP + H2O = N-acetyl-D-muramate 6-phosphate + ADP + H(+)</text>
        <dbReference type="Rhea" id="RHEA:24952"/>
        <dbReference type="ChEBI" id="CHEBI:15377"/>
        <dbReference type="ChEBI" id="CHEBI:15378"/>
        <dbReference type="ChEBI" id="CHEBI:30616"/>
        <dbReference type="ChEBI" id="CHEBI:58690"/>
        <dbReference type="ChEBI" id="CHEBI:58722"/>
        <dbReference type="ChEBI" id="CHEBI:456216"/>
        <dbReference type="EC" id="2.7.1.170"/>
    </reaction>
</comment>
<name>A0A2P6AV70_9GAMM</name>
<dbReference type="NCBIfam" id="NF007139">
    <property type="entry name" value="PRK09585.1-3"/>
    <property type="match status" value="1"/>
</dbReference>
<gene>
    <name evidence="1" type="primary">anmK</name>
    <name evidence="2" type="ORF">C5O18_00735</name>
</gene>
<sequence length="375" mass="39245">MTGLYIGIMSGTSVDAIDAVLVDFDTPGTGGPQLLASISHAWPDGLRRELLALGAGGERELDRAGEADRQVAEQFAGTVTALLRQAGLEPRDIRAIGSHGQTVRHRPNLAHPFTLQLGDPNTLAERTGIAVVADFRRRDMAAGGQGAPLVPAFHQALFAHPGEYVAVLNLGGIANITLLPPDGDAAGYDTGPANMLLDGWCQRHTGQAFDRDGAWAASATADAALLERLLAHPYLARTAPKSTGREEFGMDWLDALLQDFDLPPVTVQASLLALTARSVADALDRHADGGKLLLCGGGAHNSALTAALAALLPRWRLASTGDHGLDPSWVEATAFAWLARQTVLGLPGNLPAVTGASGPRVLGGYYPGRTGIRLP</sequence>
<dbReference type="GO" id="GO:0005524">
    <property type="term" value="F:ATP binding"/>
    <property type="evidence" value="ECO:0007669"/>
    <property type="project" value="UniProtKB-UniRule"/>
</dbReference>
<organism evidence="2 3">
    <name type="scientific">Amnimonas aquatica</name>
    <dbReference type="NCBI Taxonomy" id="2094561"/>
    <lineage>
        <taxon>Bacteria</taxon>
        <taxon>Pseudomonadati</taxon>
        <taxon>Pseudomonadota</taxon>
        <taxon>Gammaproteobacteria</taxon>
        <taxon>Moraxellales</taxon>
        <taxon>Moraxellaceae</taxon>
        <taxon>Amnimonas</taxon>
    </lineage>
</organism>
<dbReference type="GO" id="GO:0016773">
    <property type="term" value="F:phosphotransferase activity, alcohol group as acceptor"/>
    <property type="evidence" value="ECO:0007669"/>
    <property type="project" value="UniProtKB-UniRule"/>
</dbReference>
<feature type="binding site" evidence="1">
    <location>
        <begin position="11"/>
        <end position="18"/>
    </location>
    <ligand>
        <name>ATP</name>
        <dbReference type="ChEBI" id="CHEBI:30616"/>
    </ligand>
</feature>
<comment type="pathway">
    <text evidence="1">Cell wall biogenesis; peptidoglycan recycling.</text>
</comment>
<dbReference type="CDD" id="cd24050">
    <property type="entry name" value="ASKHA_NBD_ANMK"/>
    <property type="match status" value="1"/>
</dbReference>
<proteinExistence type="inferred from homology"/>
<dbReference type="GO" id="GO:0009254">
    <property type="term" value="P:peptidoglycan turnover"/>
    <property type="evidence" value="ECO:0007669"/>
    <property type="project" value="UniProtKB-UniRule"/>
</dbReference>
<comment type="caution">
    <text evidence="2">The sequence shown here is derived from an EMBL/GenBank/DDBJ whole genome shotgun (WGS) entry which is preliminary data.</text>
</comment>
<comment type="similarity">
    <text evidence="1">Belongs to the anhydro-N-acetylmuramic acid kinase family.</text>
</comment>
<dbReference type="Pfam" id="PF03702">
    <property type="entry name" value="AnmK"/>
    <property type="match status" value="1"/>
</dbReference>
<dbReference type="InterPro" id="IPR005338">
    <property type="entry name" value="Anhydro_N_Ac-Mur_kinase"/>
</dbReference>
<dbReference type="Proteomes" id="UP000243900">
    <property type="component" value="Unassembled WGS sequence"/>
</dbReference>
<evidence type="ECO:0000313" key="2">
    <source>
        <dbReference type="EMBL" id="PQA52111.1"/>
    </source>
</evidence>
<dbReference type="OrthoDB" id="9763949at2"/>
<dbReference type="GO" id="GO:0097175">
    <property type="term" value="P:1,6-anhydro-N-acetyl-beta-muramic acid catabolic process"/>
    <property type="evidence" value="ECO:0007669"/>
    <property type="project" value="UniProtKB-UniRule"/>
</dbReference>
<keyword evidence="1 2" id="KW-0418">Kinase</keyword>
<keyword evidence="1" id="KW-0067">ATP-binding</keyword>
<comment type="pathway">
    <text evidence="1">Amino-sugar metabolism; 1,6-anhydro-N-acetylmuramate degradation.</text>
</comment>
<keyword evidence="3" id="KW-1185">Reference proteome</keyword>
<dbReference type="GO" id="GO:0006040">
    <property type="term" value="P:amino sugar metabolic process"/>
    <property type="evidence" value="ECO:0007669"/>
    <property type="project" value="InterPro"/>
</dbReference>
<dbReference type="PANTHER" id="PTHR30605">
    <property type="entry name" value="ANHYDRO-N-ACETYLMURAMIC ACID KINASE"/>
    <property type="match status" value="1"/>
</dbReference>
<dbReference type="UniPathway" id="UPA00544"/>
<dbReference type="EMBL" id="PTQZ01000006">
    <property type="protein sequence ID" value="PQA52111.1"/>
    <property type="molecule type" value="Genomic_DNA"/>
</dbReference>
<keyword evidence="1" id="KW-0808">Transferase</keyword>
<dbReference type="EC" id="2.7.1.170" evidence="1"/>
<dbReference type="AlphaFoldDB" id="A0A2P6AV70"/>
<dbReference type="UniPathway" id="UPA00343"/>
<evidence type="ECO:0000256" key="1">
    <source>
        <dbReference type="HAMAP-Rule" id="MF_01270"/>
    </source>
</evidence>
<dbReference type="SUPFAM" id="SSF53067">
    <property type="entry name" value="Actin-like ATPase domain"/>
    <property type="match status" value="1"/>
</dbReference>
<dbReference type="Gene3D" id="3.30.420.40">
    <property type="match status" value="2"/>
</dbReference>
<comment type="function">
    <text evidence="1">Catalyzes the specific phosphorylation of 1,6-anhydro-N-acetylmuramic acid (anhMurNAc) with the simultaneous cleavage of the 1,6-anhydro ring, generating MurNAc-6-P. Is required for the utilization of anhMurNAc either imported from the medium or derived from its own cell wall murein, and thus plays a role in cell wall recycling.</text>
</comment>
<dbReference type="InterPro" id="IPR043129">
    <property type="entry name" value="ATPase_NBD"/>
</dbReference>
<dbReference type="HAMAP" id="MF_01270">
    <property type="entry name" value="AnhMurNAc_kinase"/>
    <property type="match status" value="1"/>
</dbReference>
<accession>A0A2P6AV70</accession>
<keyword evidence="1" id="KW-0119">Carbohydrate metabolism</keyword>
<evidence type="ECO:0000313" key="3">
    <source>
        <dbReference type="Proteomes" id="UP000243900"/>
    </source>
</evidence>